<dbReference type="EMBL" id="QXFW01000038">
    <property type="protein sequence ID" value="KAE9028770.1"/>
    <property type="molecule type" value="Genomic_DNA"/>
</dbReference>
<evidence type="ECO:0000313" key="15">
    <source>
        <dbReference type="Proteomes" id="UP000433483"/>
    </source>
</evidence>
<accession>A0A6A3FQ19</accession>
<dbReference type="InterPro" id="IPR045122">
    <property type="entry name" value="Csc1-like"/>
</dbReference>
<feature type="compositionally biased region" description="Basic residues" evidence="2">
    <location>
        <begin position="526"/>
        <end position="535"/>
    </location>
</feature>
<keyword evidence="3" id="KW-1133">Transmembrane helix</keyword>
<evidence type="ECO:0000256" key="3">
    <source>
        <dbReference type="SAM" id="Phobius"/>
    </source>
</evidence>
<feature type="region of interest" description="Disordered" evidence="2">
    <location>
        <begin position="48"/>
        <end position="160"/>
    </location>
</feature>
<dbReference type="EMBL" id="QXGC01000141">
    <property type="protein sequence ID" value="KAE9247756.1"/>
    <property type="molecule type" value="Genomic_DNA"/>
</dbReference>
<dbReference type="Proteomes" id="UP000476176">
    <property type="component" value="Unassembled WGS sequence"/>
</dbReference>
<feature type="transmembrane region" description="Helical" evidence="3">
    <location>
        <begin position="290"/>
        <end position="312"/>
    </location>
</feature>
<dbReference type="EMBL" id="QXGD01000104">
    <property type="protein sequence ID" value="KAE9252849.1"/>
    <property type="molecule type" value="Genomic_DNA"/>
</dbReference>
<evidence type="ECO:0000256" key="1">
    <source>
        <dbReference type="SAM" id="Coils"/>
    </source>
</evidence>
<feature type="compositionally biased region" description="Polar residues" evidence="2">
    <location>
        <begin position="1275"/>
        <end position="1287"/>
    </location>
</feature>
<evidence type="ECO:0000313" key="10">
    <source>
        <dbReference type="EMBL" id="KAE9231125.1"/>
    </source>
</evidence>
<dbReference type="PANTHER" id="PTHR13018">
    <property type="entry name" value="PROBABLE MEMBRANE PROTEIN DUF221-RELATED"/>
    <property type="match status" value="1"/>
</dbReference>
<proteinExistence type="predicted"/>
<comment type="caution">
    <text evidence="5">The sequence shown here is derived from an EMBL/GenBank/DDBJ whole genome shotgun (WGS) entry which is preliminary data.</text>
</comment>
<evidence type="ECO:0000313" key="7">
    <source>
        <dbReference type="EMBL" id="KAE9133590.1"/>
    </source>
</evidence>
<evidence type="ECO:0000256" key="2">
    <source>
        <dbReference type="SAM" id="MobiDB-lite"/>
    </source>
</evidence>
<feature type="transmembrane region" description="Helical" evidence="3">
    <location>
        <begin position="881"/>
        <end position="902"/>
    </location>
</feature>
<dbReference type="Proteomes" id="UP000440367">
    <property type="component" value="Unassembled WGS sequence"/>
</dbReference>
<dbReference type="GO" id="GO:0005886">
    <property type="term" value="C:plasma membrane"/>
    <property type="evidence" value="ECO:0007669"/>
    <property type="project" value="TreeGrafter"/>
</dbReference>
<evidence type="ECO:0000313" key="18">
    <source>
        <dbReference type="Proteomes" id="UP000440732"/>
    </source>
</evidence>
<feature type="compositionally biased region" description="Polar residues" evidence="2">
    <location>
        <begin position="72"/>
        <end position="87"/>
    </location>
</feature>
<feature type="region of interest" description="Disordered" evidence="2">
    <location>
        <begin position="1275"/>
        <end position="1297"/>
    </location>
</feature>
<evidence type="ECO:0000313" key="9">
    <source>
        <dbReference type="EMBL" id="KAE9153256.1"/>
    </source>
</evidence>
<feature type="transmembrane region" description="Helical" evidence="3">
    <location>
        <begin position="977"/>
        <end position="1001"/>
    </location>
</feature>
<evidence type="ECO:0000313" key="6">
    <source>
        <dbReference type="EMBL" id="KAE9028770.1"/>
    </source>
</evidence>
<feature type="transmembrane region" description="Helical" evidence="3">
    <location>
        <begin position="934"/>
        <end position="957"/>
    </location>
</feature>
<feature type="coiled-coil region" evidence="1">
    <location>
        <begin position="490"/>
        <end position="517"/>
    </location>
</feature>
<dbReference type="EMBL" id="QXFZ01000090">
    <property type="protein sequence ID" value="KAE9133969.1"/>
    <property type="molecule type" value="Genomic_DNA"/>
</dbReference>
<feature type="transmembrane region" description="Helical" evidence="3">
    <location>
        <begin position="1171"/>
        <end position="1196"/>
    </location>
</feature>
<dbReference type="Proteomes" id="UP000441208">
    <property type="component" value="Unassembled WGS sequence"/>
</dbReference>
<feature type="region of interest" description="Disordered" evidence="2">
    <location>
        <begin position="1449"/>
        <end position="1480"/>
    </location>
</feature>
<dbReference type="EMBL" id="QXFX01000079">
    <property type="protein sequence ID" value="KAE9133590.1"/>
    <property type="molecule type" value="Genomic_DNA"/>
</dbReference>
<evidence type="ECO:0000259" key="4">
    <source>
        <dbReference type="Pfam" id="PF02714"/>
    </source>
</evidence>
<keyword evidence="1" id="KW-0175">Coiled coil</keyword>
<protein>
    <recommendedName>
        <fullName evidence="4">CSC1/OSCA1-like 7TM region domain-containing protein</fullName>
    </recommendedName>
</protein>
<dbReference type="InterPro" id="IPR003864">
    <property type="entry name" value="CSC1/OSCA1-like_7TM"/>
</dbReference>
<feature type="region of interest" description="Disordered" evidence="2">
    <location>
        <begin position="520"/>
        <end position="541"/>
    </location>
</feature>
<feature type="transmembrane region" description="Helical" evidence="3">
    <location>
        <begin position="210"/>
        <end position="232"/>
    </location>
</feature>
<dbReference type="GO" id="GO:0005227">
    <property type="term" value="F:calcium-activated cation channel activity"/>
    <property type="evidence" value="ECO:0007669"/>
    <property type="project" value="InterPro"/>
</dbReference>
<dbReference type="EMBL" id="QXGB01000093">
    <property type="protein sequence ID" value="KAE9231125.1"/>
    <property type="molecule type" value="Genomic_DNA"/>
</dbReference>
<feature type="domain" description="CSC1/OSCA1-like 7TM region" evidence="4">
    <location>
        <begin position="891"/>
        <end position="1089"/>
    </location>
</feature>
<evidence type="ECO:0000313" key="11">
    <source>
        <dbReference type="EMBL" id="KAE9247756.1"/>
    </source>
</evidence>
<evidence type="ECO:0000313" key="13">
    <source>
        <dbReference type="EMBL" id="KAE9325767.1"/>
    </source>
</evidence>
<evidence type="ECO:0000313" key="19">
    <source>
        <dbReference type="Proteomes" id="UP000441208"/>
    </source>
</evidence>
<dbReference type="Proteomes" id="UP000433483">
    <property type="component" value="Unassembled WGS sequence"/>
</dbReference>
<feature type="region of interest" description="Disordered" evidence="2">
    <location>
        <begin position="1238"/>
        <end position="1259"/>
    </location>
</feature>
<dbReference type="Proteomes" id="UP000440732">
    <property type="component" value="Unassembled WGS sequence"/>
</dbReference>
<evidence type="ECO:0000313" key="20">
    <source>
        <dbReference type="Proteomes" id="UP000460718"/>
    </source>
</evidence>
<dbReference type="Proteomes" id="UP000488956">
    <property type="component" value="Unassembled WGS sequence"/>
</dbReference>
<feature type="region of interest" description="Disordered" evidence="2">
    <location>
        <begin position="574"/>
        <end position="611"/>
    </location>
</feature>
<evidence type="ECO:0000313" key="8">
    <source>
        <dbReference type="EMBL" id="KAE9133969.1"/>
    </source>
</evidence>
<feature type="transmembrane region" description="Helical" evidence="3">
    <location>
        <begin position="1091"/>
        <end position="1111"/>
    </location>
</feature>
<dbReference type="Proteomes" id="UP000429523">
    <property type="component" value="Unassembled WGS sequence"/>
</dbReference>
<evidence type="ECO:0000313" key="16">
    <source>
        <dbReference type="Proteomes" id="UP000437068"/>
    </source>
</evidence>
<feature type="compositionally biased region" description="Polar residues" evidence="2">
    <location>
        <begin position="410"/>
        <end position="433"/>
    </location>
</feature>
<feature type="compositionally biased region" description="Pro residues" evidence="2">
    <location>
        <begin position="1239"/>
        <end position="1250"/>
    </location>
</feature>
<evidence type="ECO:0000313" key="21">
    <source>
        <dbReference type="Proteomes" id="UP000476176"/>
    </source>
</evidence>
<evidence type="ECO:0000313" key="17">
    <source>
        <dbReference type="Proteomes" id="UP000440367"/>
    </source>
</evidence>
<dbReference type="PANTHER" id="PTHR13018:SF135">
    <property type="entry name" value="CSC1_OSCA1-LIKE 7TM REGION DOMAIN-CONTAINING PROTEIN"/>
    <property type="match status" value="1"/>
</dbReference>
<dbReference type="EMBL" id="QXGF01000070">
    <property type="protein sequence ID" value="KAE8947799.1"/>
    <property type="molecule type" value="Genomic_DNA"/>
</dbReference>
<evidence type="ECO:0000313" key="22">
    <source>
        <dbReference type="Proteomes" id="UP000488956"/>
    </source>
</evidence>
<gene>
    <name evidence="13" type="ORF">PF001_g2776</name>
    <name evidence="12" type="ORF">PF002_g3620</name>
    <name evidence="11" type="ORF">PF004_g4166</name>
    <name evidence="10" type="ORF">PF005_g3202</name>
    <name evidence="9" type="ORF">PF006_g2587</name>
    <name evidence="8" type="ORF">PF007_g3144</name>
    <name evidence="5" type="ORF">PF009_g2609</name>
    <name evidence="7" type="ORF">PF010_g2747</name>
    <name evidence="6" type="ORF">PF011_g1396</name>
</gene>
<name>A0A6A3FQ19_9STRA</name>
<feature type="transmembrane region" description="Helical" evidence="3">
    <location>
        <begin position="1053"/>
        <end position="1079"/>
    </location>
</feature>
<evidence type="ECO:0000313" key="12">
    <source>
        <dbReference type="EMBL" id="KAE9252849.1"/>
    </source>
</evidence>
<dbReference type="EMBL" id="QXGA01000075">
    <property type="protein sequence ID" value="KAE9153256.1"/>
    <property type="molecule type" value="Genomic_DNA"/>
</dbReference>
<evidence type="ECO:0000313" key="5">
    <source>
        <dbReference type="EMBL" id="KAE8947799.1"/>
    </source>
</evidence>
<keyword evidence="3" id="KW-0812">Transmembrane</keyword>
<feature type="compositionally biased region" description="Basic and acidic residues" evidence="2">
    <location>
        <begin position="577"/>
        <end position="588"/>
    </location>
</feature>
<keyword evidence="15" id="KW-1185">Reference proteome</keyword>
<dbReference type="Proteomes" id="UP000437068">
    <property type="component" value="Unassembled WGS sequence"/>
</dbReference>
<feature type="compositionally biased region" description="Low complexity" evidence="2">
    <location>
        <begin position="109"/>
        <end position="120"/>
    </location>
</feature>
<feature type="region of interest" description="Disordered" evidence="2">
    <location>
        <begin position="1"/>
        <end position="29"/>
    </location>
</feature>
<feature type="region of interest" description="Disordered" evidence="2">
    <location>
        <begin position="403"/>
        <end position="448"/>
    </location>
</feature>
<evidence type="ECO:0000313" key="14">
    <source>
        <dbReference type="Proteomes" id="UP000429523"/>
    </source>
</evidence>
<sequence>MEGLPTLVVPDDPENGVIERPKTPPPIQIDEQRLLSTTVHLPVKKLQALPNAPIAPETFVTPQASARDKSQPPGSKQATPRQPTARNEPQPAESKPATPRTEPQPPGSTETTPRPPTIIEGQSTITPVLTIGSGAPFDPPAVDGPESGRPQSARAASLSSKDYKAMAKRASAAAKLDRLAAGNKSVFDANMNDIAALGIGMELYFLLIKYLGWAFLTMGVVALPAIVVNYYGDGVTAKMVDPLQLAYASLGNQGVNPDIASDPTQCLPLGEIDCTGTTVNTPFTTDPMKVAWIVTSSDAIYSFVFLVVYLLFRRHAKRAIDAHQNEHLTPAKYAIFVRGLPPDATAREVLEHFNSRYDPTQEEKYFPLWLGCCWARRPRRVKNSLSKGAVNCNVVTNLEHLWQPDELSQPRPTTSNQARPTTSGQARPSTSGQARPPTAGVPGTPRVDEHKLAEELRERREQQQMYLGGWIAEVSIAHPTGGLLRTFLSMEVLTRKISEAQALVTILTQEKEQAELALQNWTPPPGKRKAKKPKSSFKPADELLLQATTKNLERLQAAMTKKTSKLKALKQANRQLQEQHKQLADEAAKAAGDTNSATTTAKTKPKTNAKRKKTLDVKPFDLNACECAFVVFNNLESRRRCLQDYRRSHQWLPRKFQPKALRFRDGKFPLTVLPAPEPSNILWENLEVTSRSRRIRRSFTNSVTFVLLLISGAIISAAQSAQQTFKDKAPPAGLCESTLPEIFYASPDFLKAKASWDLEWNPNATCSPGDSGEARYHVAYSNGIINPITMQNPTSPVSELNRCVDPCLSEKSSTKCNTLACFDGVAREETGEDCETYTASHVLYCLCTAQLQTSITELGLLSGPRKLWETYIPCRGFLTDFIGKNAFIVVASAVVVVVNIVLKTTLRGFASFERHTSESAKASAVALKMFAAQFLNTAIIVLVVNAALSLNAVPVVGELFRGKYSDFQRDWYPTVGMGVTMTMLINAIMPQAILLLQLCVLSPLKRCLARRSARTQEKMDQLYAGPTFDLAVRYPMILNSAFVTLVFCGGSPVLLFIAALACTATFWIEKLSLLWLYSVKTAYDEALGETVLGLLPWALVAHLGFSSWMYGNTELLKAPTLKLGWVFELLGLSTDGATNTEEMYNKLVSQAASFDPLGKHGFIVKVLHVNVMLMFIMFVLVLVGILLSAVWVGVLLPLLRNTLGKLLVAFWRRLRPVFRFCRCRCLCFCRRGRNAVKPTPLPGGDPPAPVQNPEKHPSAGRSAKVAADIVLTDIPTSDSAPQSTVEATTPPAPGNGKEDGDVVGVAEPLAQRSSIVPPVPTAWAAEQVAAPASTPTEALKPKTPVSARPVPTEVILPEFTDFFRKSVGPKFRPDAKLGFKRDSSRPSELVRHWQEETVSNGFNRRPGDSMRTWEAIQAPVKTYAIEANAKYRLAVAELVAASRRALTIAETPETPSKPEDAVAPSLTPPIDGATAADSAKKDEAVKDATAVEAQPAETIVTVG</sequence>
<dbReference type="OrthoDB" id="192629at2759"/>
<reference evidence="14 15" key="1">
    <citation type="submission" date="2018-08" db="EMBL/GenBank/DDBJ databases">
        <title>Genomic investigation of the strawberry pathogen Phytophthora fragariae indicates pathogenicity is determined by transcriptional variation in three key races.</title>
        <authorList>
            <person name="Adams T.M."/>
            <person name="Armitage A.D."/>
            <person name="Sobczyk M.K."/>
            <person name="Bates H.J."/>
            <person name="Dunwell J.M."/>
            <person name="Nellist C.F."/>
            <person name="Harrison R.J."/>
        </authorList>
    </citation>
    <scope>NUCLEOTIDE SEQUENCE [LARGE SCALE GENOMIC DNA]</scope>
    <source>
        <strain evidence="13 16">A4</strain>
        <strain evidence="12 17">BC-1</strain>
        <strain evidence="11 21">BC-23</strain>
        <strain evidence="10 15">NOV-27</strain>
        <strain evidence="9 18">NOV-5</strain>
        <strain evidence="8 19">NOV-71</strain>
        <strain evidence="5 14">NOV-9</strain>
        <strain evidence="7 22">ONT-3</strain>
        <strain evidence="6 20">SCRP245</strain>
    </source>
</reference>
<dbReference type="EMBL" id="QXGE01000081">
    <property type="protein sequence ID" value="KAE9325767.1"/>
    <property type="molecule type" value="Genomic_DNA"/>
</dbReference>
<organism evidence="5 14">
    <name type="scientific">Phytophthora fragariae</name>
    <dbReference type="NCBI Taxonomy" id="53985"/>
    <lineage>
        <taxon>Eukaryota</taxon>
        <taxon>Sar</taxon>
        <taxon>Stramenopiles</taxon>
        <taxon>Oomycota</taxon>
        <taxon>Peronosporomycetes</taxon>
        <taxon>Peronosporales</taxon>
        <taxon>Peronosporaceae</taxon>
        <taxon>Phytophthora</taxon>
    </lineage>
</organism>
<dbReference type="Pfam" id="PF02714">
    <property type="entry name" value="RSN1_7TM"/>
    <property type="match status" value="1"/>
</dbReference>
<keyword evidence="3" id="KW-0472">Membrane</keyword>
<dbReference type="Proteomes" id="UP000460718">
    <property type="component" value="Unassembled WGS sequence"/>
</dbReference>